<dbReference type="EMBL" id="LNIX01000007">
    <property type="protein sequence ID" value="OXA51846.1"/>
    <property type="molecule type" value="Genomic_DNA"/>
</dbReference>
<dbReference type="OrthoDB" id="507128at2759"/>
<dbReference type="SUPFAM" id="SSF50952">
    <property type="entry name" value="Soluble quinoprotein glucose dehydrogenase"/>
    <property type="match status" value="1"/>
</dbReference>
<feature type="transmembrane region" description="Helical" evidence="1">
    <location>
        <begin position="40"/>
        <end position="58"/>
    </location>
</feature>
<accession>A0A226E5M9</accession>
<dbReference type="Gene3D" id="2.120.10.30">
    <property type="entry name" value="TolB, C-terminal domain"/>
    <property type="match status" value="1"/>
</dbReference>
<dbReference type="InterPro" id="IPR011042">
    <property type="entry name" value="6-blade_b-propeller_TolB-like"/>
</dbReference>
<protein>
    <submittedName>
        <fullName evidence="3">L-sorbosone dehydrogenase</fullName>
    </submittedName>
</protein>
<proteinExistence type="predicted"/>
<keyword evidence="1" id="KW-0812">Transmembrane</keyword>
<evidence type="ECO:0000256" key="1">
    <source>
        <dbReference type="SAM" id="Phobius"/>
    </source>
</evidence>
<dbReference type="Pfam" id="PF22807">
    <property type="entry name" value="TrAA12"/>
    <property type="match status" value="1"/>
</dbReference>
<keyword evidence="1" id="KW-1133">Transmembrane helix</keyword>
<feature type="domain" description="Pyrroloquinoline quinone-dependent pyranose dehydrogenase beta-propeller" evidence="2">
    <location>
        <begin position="75"/>
        <end position="438"/>
    </location>
</feature>
<dbReference type="Proteomes" id="UP000198287">
    <property type="component" value="Unassembled WGS sequence"/>
</dbReference>
<evidence type="ECO:0000313" key="4">
    <source>
        <dbReference type="Proteomes" id="UP000198287"/>
    </source>
</evidence>
<keyword evidence="4" id="KW-1185">Reference proteome</keyword>
<name>A0A226E5M9_FOLCA</name>
<dbReference type="PANTHER" id="PTHR19328">
    <property type="entry name" value="HEDGEHOG-INTERACTING PROTEIN"/>
    <property type="match status" value="1"/>
</dbReference>
<reference evidence="3 4" key="1">
    <citation type="submission" date="2015-12" db="EMBL/GenBank/DDBJ databases">
        <title>The genome of Folsomia candida.</title>
        <authorList>
            <person name="Faddeeva A."/>
            <person name="Derks M.F."/>
            <person name="Anvar Y."/>
            <person name="Smit S."/>
            <person name="Van Straalen N."/>
            <person name="Roelofs D."/>
        </authorList>
    </citation>
    <scope>NUCLEOTIDE SEQUENCE [LARGE SCALE GENOMIC DNA]</scope>
    <source>
        <strain evidence="3 4">VU population</strain>
        <tissue evidence="3">Whole body</tissue>
    </source>
</reference>
<comment type="caution">
    <text evidence="3">The sequence shown here is derived from an EMBL/GenBank/DDBJ whole genome shotgun (WGS) entry which is preliminary data.</text>
</comment>
<organism evidence="3 4">
    <name type="scientific">Folsomia candida</name>
    <name type="common">Springtail</name>
    <dbReference type="NCBI Taxonomy" id="158441"/>
    <lineage>
        <taxon>Eukaryota</taxon>
        <taxon>Metazoa</taxon>
        <taxon>Ecdysozoa</taxon>
        <taxon>Arthropoda</taxon>
        <taxon>Hexapoda</taxon>
        <taxon>Collembola</taxon>
        <taxon>Entomobryomorpha</taxon>
        <taxon>Isotomoidea</taxon>
        <taxon>Isotomidae</taxon>
        <taxon>Proisotominae</taxon>
        <taxon>Folsomia</taxon>
    </lineage>
</organism>
<dbReference type="InterPro" id="IPR011041">
    <property type="entry name" value="Quinoprot_gluc/sorb_DH_b-prop"/>
</dbReference>
<keyword evidence="1" id="KW-0472">Membrane</keyword>
<dbReference type="InterPro" id="IPR054539">
    <property type="entry name" value="Beta-prop_PDH"/>
</dbReference>
<evidence type="ECO:0000259" key="2">
    <source>
        <dbReference type="Pfam" id="PF22807"/>
    </source>
</evidence>
<gene>
    <name evidence="3" type="ORF">Fcan01_13591</name>
</gene>
<dbReference type="AlphaFoldDB" id="A0A226E5M9"/>
<sequence length="453" mass="49535">MQVYCIRQVDLPYVKCPIPSRDPTFSFEQRGWNYIRDMKFLVSIFILGSVVGVVHSAWQADPPFYAQQYAMVGGVRGLFVDPVGDLLALSPSREVFALYEESNGDGTINVIQELIISSVGLALNHGLSFHDGFLYASSANTVYRWPYTPGNRTQVTVGQETVVNGMPSGGHNTRTIVFDEQGRLYVSVGSSVNVDGNSDRARIRRFSLNGTLPIAFNTGEVFADGLRNEVGLAWDLNGVLHGVENGADALNRPDIGGDVHNGNPAEEMNRFDQTVGTHYGYPYCFSTHNLTGQPAGTQYAWPTFMGDGTHTDTWCRNPLNNHPPLIPMPAHNAPLGVDFFRGQSCDVGEGAFPCNSTGAAVVAFHGSWNSVIPVGYRVGMFPFDSEGRPTGDEINVVYETPVATCYIRNCFRPVNAVFNANGHLFVSDDAGGQIIKVTYGMAAKPIRNYVVRR</sequence>
<evidence type="ECO:0000313" key="3">
    <source>
        <dbReference type="EMBL" id="OXA51846.1"/>
    </source>
</evidence>
<dbReference type="PANTHER" id="PTHR19328:SF53">
    <property type="entry name" value="MEMBRANE PROTEIN"/>
    <property type="match status" value="1"/>
</dbReference>